<dbReference type="PROSITE" id="PS51819">
    <property type="entry name" value="VOC"/>
    <property type="match status" value="1"/>
</dbReference>
<dbReference type="CDD" id="cd07233">
    <property type="entry name" value="GlxI_Zn"/>
    <property type="match status" value="1"/>
</dbReference>
<name>A0AAV0BJ34_PHAPC</name>
<evidence type="ECO:0000256" key="1">
    <source>
        <dbReference type="ARBA" id="ARBA00005008"/>
    </source>
</evidence>
<evidence type="ECO:0000256" key="2">
    <source>
        <dbReference type="ARBA" id="ARBA00010363"/>
    </source>
</evidence>
<dbReference type="InterPro" id="IPR037523">
    <property type="entry name" value="VOC_core"/>
</dbReference>
<feature type="domain" description="VOC" evidence="12">
    <location>
        <begin position="1"/>
        <end position="134"/>
    </location>
</feature>
<evidence type="ECO:0000256" key="3">
    <source>
        <dbReference type="ARBA" id="ARBA00012081"/>
    </source>
</evidence>
<comment type="pathway">
    <text evidence="1">Secondary metabolite metabolism; methylglyoxal degradation; (R)-lactate from methylglyoxal: step 1/2.</text>
</comment>
<proteinExistence type="inferred from homology"/>
<dbReference type="EMBL" id="CALTRL010005801">
    <property type="protein sequence ID" value="CAH7686580.1"/>
    <property type="molecule type" value="Genomic_DNA"/>
</dbReference>
<dbReference type="PROSITE" id="PS00935">
    <property type="entry name" value="GLYOXALASE_I_2"/>
    <property type="match status" value="1"/>
</dbReference>
<dbReference type="Pfam" id="PF00903">
    <property type="entry name" value="Glyoxalase"/>
    <property type="match status" value="1"/>
</dbReference>
<evidence type="ECO:0000313" key="13">
    <source>
        <dbReference type="EMBL" id="CAH7686580.1"/>
    </source>
</evidence>
<protein>
    <recommendedName>
        <fullName evidence="3">lactoylglutathione lyase</fullName>
        <ecNumber evidence="3">4.4.1.5</ecNumber>
    </recommendedName>
    <alternativeName>
        <fullName evidence="8">Aldoketomutase</fullName>
    </alternativeName>
    <alternativeName>
        <fullName evidence="7">Ketone-aldehyde mutase</fullName>
    </alternativeName>
    <alternativeName>
        <fullName evidence="9">Methylglyoxalase</fullName>
    </alternativeName>
    <alternativeName>
        <fullName evidence="10">S-D-lactoylglutathione methylglyoxal lyase</fullName>
    </alternativeName>
</protein>
<evidence type="ECO:0000256" key="9">
    <source>
        <dbReference type="ARBA" id="ARBA00032460"/>
    </source>
</evidence>
<dbReference type="GO" id="GO:0046872">
    <property type="term" value="F:metal ion binding"/>
    <property type="evidence" value="ECO:0007669"/>
    <property type="project" value="UniProtKB-KW"/>
</dbReference>
<feature type="binding site" evidence="11">
    <location>
        <position position="56"/>
    </location>
    <ligand>
        <name>Zn(2+)</name>
        <dbReference type="ChEBI" id="CHEBI:29105"/>
        <note>ligand shared between dimeric partners</note>
    </ligand>
</feature>
<comment type="cofactor">
    <cofactor evidence="11">
        <name>Zn(2+)</name>
        <dbReference type="ChEBI" id="CHEBI:29105"/>
    </cofactor>
    <text evidence="11">Binds 1 zinc ion per subunit. In the homodimer, two zinc ions are bound between subunits.</text>
</comment>
<dbReference type="InterPro" id="IPR004361">
    <property type="entry name" value="Glyoxalase_1"/>
</dbReference>
<dbReference type="InterPro" id="IPR029068">
    <property type="entry name" value="Glyas_Bleomycin-R_OHBP_Dase"/>
</dbReference>
<evidence type="ECO:0000256" key="4">
    <source>
        <dbReference type="ARBA" id="ARBA00022723"/>
    </source>
</evidence>
<dbReference type="Proteomes" id="UP001153365">
    <property type="component" value="Unassembled WGS sequence"/>
</dbReference>
<dbReference type="NCBIfam" id="TIGR00068">
    <property type="entry name" value="glyox_I"/>
    <property type="match status" value="1"/>
</dbReference>
<dbReference type="AlphaFoldDB" id="A0AAV0BJ34"/>
<sequence>MLIRDPKISLPFYTEVLGMELLYKMDVAAAKFTNYFLAFPSPDDTKGQFQKEGILELCHNWGTETDDKFEGYHNGNKSPQGFGHIAITCDDVKKTCDYLEEKEVKFQKRLTDGLLKDIAFVLDPDGYWIGKCQIQVKYLLL</sequence>
<keyword evidence="6 13" id="KW-0456">Lyase</keyword>
<keyword evidence="5 11" id="KW-0862">Zinc</keyword>
<gene>
    <name evidence="13" type="ORF">PPACK8108_LOCUS21248</name>
</gene>
<comment type="caution">
    <text evidence="13">The sequence shown here is derived from an EMBL/GenBank/DDBJ whole genome shotgun (WGS) entry which is preliminary data.</text>
</comment>
<dbReference type="GO" id="GO:0004462">
    <property type="term" value="F:lactoylglutathione lyase activity"/>
    <property type="evidence" value="ECO:0007669"/>
    <property type="project" value="UniProtKB-EC"/>
</dbReference>
<comment type="similarity">
    <text evidence="2">Belongs to the glyoxalase I family.</text>
</comment>
<reference evidence="13" key="1">
    <citation type="submission" date="2022-06" db="EMBL/GenBank/DDBJ databases">
        <authorList>
            <consortium name="SYNGENTA / RWTH Aachen University"/>
        </authorList>
    </citation>
    <scope>NUCLEOTIDE SEQUENCE</scope>
</reference>
<dbReference type="SUPFAM" id="SSF54593">
    <property type="entry name" value="Glyoxalase/Bleomycin resistance protein/Dihydroxybiphenyl dioxygenase"/>
    <property type="match status" value="1"/>
</dbReference>
<dbReference type="InterPro" id="IPR018146">
    <property type="entry name" value="Glyoxalase_1_CS"/>
</dbReference>
<evidence type="ECO:0000256" key="11">
    <source>
        <dbReference type="PIRSR" id="PIRSR604361-3"/>
    </source>
</evidence>
<evidence type="ECO:0000256" key="5">
    <source>
        <dbReference type="ARBA" id="ARBA00022833"/>
    </source>
</evidence>
<evidence type="ECO:0000313" key="14">
    <source>
        <dbReference type="Proteomes" id="UP001153365"/>
    </source>
</evidence>
<dbReference type="PANTHER" id="PTHR10374:SF30">
    <property type="entry name" value="LACTOYLGLUTATHIONE LYASE"/>
    <property type="match status" value="1"/>
</dbReference>
<evidence type="ECO:0000256" key="7">
    <source>
        <dbReference type="ARBA" id="ARBA00030291"/>
    </source>
</evidence>
<accession>A0AAV0BJ34</accession>
<dbReference type="PANTHER" id="PTHR10374">
    <property type="entry name" value="LACTOYLGLUTATHIONE LYASE GLYOXALASE I"/>
    <property type="match status" value="1"/>
</dbReference>
<keyword evidence="14" id="KW-1185">Reference proteome</keyword>
<dbReference type="Gene3D" id="3.10.180.10">
    <property type="entry name" value="2,3-Dihydroxybiphenyl 1,2-Dioxygenase, domain 1"/>
    <property type="match status" value="1"/>
</dbReference>
<evidence type="ECO:0000259" key="12">
    <source>
        <dbReference type="PROSITE" id="PS51819"/>
    </source>
</evidence>
<feature type="binding site" evidence="11">
    <location>
        <position position="84"/>
    </location>
    <ligand>
        <name>Zn(2+)</name>
        <dbReference type="ChEBI" id="CHEBI:29105"/>
        <note>ligand shared between dimeric partners</note>
    </ligand>
</feature>
<evidence type="ECO:0000256" key="8">
    <source>
        <dbReference type="ARBA" id="ARBA00030892"/>
    </source>
</evidence>
<evidence type="ECO:0000256" key="10">
    <source>
        <dbReference type="ARBA" id="ARBA00033298"/>
    </source>
</evidence>
<dbReference type="EC" id="4.4.1.5" evidence="3"/>
<dbReference type="InterPro" id="IPR004360">
    <property type="entry name" value="Glyas_Fos-R_dOase_dom"/>
</dbReference>
<evidence type="ECO:0000256" key="6">
    <source>
        <dbReference type="ARBA" id="ARBA00023239"/>
    </source>
</evidence>
<organism evidence="13 14">
    <name type="scientific">Phakopsora pachyrhizi</name>
    <name type="common">Asian soybean rust disease fungus</name>
    <dbReference type="NCBI Taxonomy" id="170000"/>
    <lineage>
        <taxon>Eukaryota</taxon>
        <taxon>Fungi</taxon>
        <taxon>Dikarya</taxon>
        <taxon>Basidiomycota</taxon>
        <taxon>Pucciniomycotina</taxon>
        <taxon>Pucciniomycetes</taxon>
        <taxon>Pucciniales</taxon>
        <taxon>Phakopsoraceae</taxon>
        <taxon>Phakopsora</taxon>
    </lineage>
</organism>
<keyword evidence="4 11" id="KW-0479">Metal-binding</keyword>